<accession>A0AAN4W3J7</accession>
<dbReference type="RefSeq" id="WP_338239541.1">
    <property type="nucleotide sequence ID" value="NZ_BQKE01000005.1"/>
</dbReference>
<dbReference type="AlphaFoldDB" id="A0AAN4W3J7"/>
<dbReference type="Proteomes" id="UP001310022">
    <property type="component" value="Unassembled WGS sequence"/>
</dbReference>
<organism evidence="1 2">
    <name type="scientific">Persicobacter diffluens</name>
    <dbReference type="NCBI Taxonomy" id="981"/>
    <lineage>
        <taxon>Bacteria</taxon>
        <taxon>Pseudomonadati</taxon>
        <taxon>Bacteroidota</taxon>
        <taxon>Cytophagia</taxon>
        <taxon>Cytophagales</taxon>
        <taxon>Persicobacteraceae</taxon>
        <taxon>Persicobacter</taxon>
    </lineage>
</organism>
<comment type="caution">
    <text evidence="1">The sequence shown here is derived from an EMBL/GenBank/DDBJ whole genome shotgun (WGS) entry which is preliminary data.</text>
</comment>
<gene>
    <name evidence="1" type="ORF">PEDI_50290</name>
</gene>
<sequence>MFASYKFNKYGQRLFYSLIGLLRLPFVYNNTKIELWVNIGEETVSANDVFKYDKFLNIYNEVVSSPPKVLKSGACLLVYQKGLM</sequence>
<protein>
    <submittedName>
        <fullName evidence="1">Uncharacterized protein</fullName>
    </submittedName>
</protein>
<evidence type="ECO:0000313" key="1">
    <source>
        <dbReference type="EMBL" id="GJM64477.1"/>
    </source>
</evidence>
<dbReference type="EMBL" id="BQKE01000005">
    <property type="protein sequence ID" value="GJM64477.1"/>
    <property type="molecule type" value="Genomic_DNA"/>
</dbReference>
<keyword evidence="2" id="KW-1185">Reference proteome</keyword>
<reference evidence="1 2" key="1">
    <citation type="submission" date="2021-12" db="EMBL/GenBank/DDBJ databases">
        <title>Genome sequencing of bacteria with rrn-lacking chromosome and rrn-plasmid.</title>
        <authorList>
            <person name="Anda M."/>
            <person name="Iwasaki W."/>
        </authorList>
    </citation>
    <scope>NUCLEOTIDE SEQUENCE [LARGE SCALE GENOMIC DNA]</scope>
    <source>
        <strain evidence="1 2">NBRC 15940</strain>
    </source>
</reference>
<name>A0AAN4W3J7_9BACT</name>
<evidence type="ECO:0000313" key="2">
    <source>
        <dbReference type="Proteomes" id="UP001310022"/>
    </source>
</evidence>
<proteinExistence type="predicted"/>